<dbReference type="FunFam" id="3.40.50.1360:FF:000002">
    <property type="entry name" value="Glucosamine-6-phosphate deaminase"/>
    <property type="match status" value="1"/>
</dbReference>
<dbReference type="InterPro" id="IPR004547">
    <property type="entry name" value="Glucosamine6P_isomerase"/>
</dbReference>
<feature type="site" description="Part of the allosteric site" evidence="9">
    <location>
        <position position="196"/>
    </location>
</feature>
<evidence type="ECO:0000256" key="7">
    <source>
        <dbReference type="ARBA" id="ARBA00061194"/>
    </source>
</evidence>
<evidence type="ECO:0000256" key="1">
    <source>
        <dbReference type="ARBA" id="ARBA00000644"/>
    </source>
</evidence>
<dbReference type="Pfam" id="PF01182">
    <property type="entry name" value="Glucosamine_iso"/>
    <property type="match status" value="1"/>
</dbReference>
<dbReference type="GO" id="GO:0005975">
    <property type="term" value="P:carbohydrate metabolic process"/>
    <property type="evidence" value="ECO:0007669"/>
    <property type="project" value="InterPro"/>
</dbReference>
<dbReference type="InterPro" id="IPR037171">
    <property type="entry name" value="NagB/RpiA_transferase-like"/>
</dbReference>
<dbReference type="EC" id="3.5.99.6" evidence="9"/>
<dbReference type="UniPathway" id="UPA00629">
    <property type="reaction ID" value="UER00684"/>
</dbReference>
<feature type="active site" description="For ring-opening step" evidence="9">
    <location>
        <position position="179"/>
    </location>
</feature>
<comment type="caution">
    <text evidence="9">Lacks conserved residue(s) required for the propagation of feature annotation.</text>
</comment>
<dbReference type="GO" id="GO:0006046">
    <property type="term" value="P:N-acetylglucosamine catabolic process"/>
    <property type="evidence" value="ECO:0007669"/>
    <property type="project" value="UniProtKB-UniRule"/>
</dbReference>
<keyword evidence="13" id="KW-1185">Reference proteome</keyword>
<feature type="domain" description="Glucosamine/galactosamine-6-phosphate isomerase" evidence="11">
    <location>
        <begin position="47"/>
        <end position="264"/>
    </location>
</feature>
<dbReference type="PROSITE" id="PS01161">
    <property type="entry name" value="GLC_GALNAC_ISOMERASE"/>
    <property type="match status" value="1"/>
</dbReference>
<comment type="catalytic activity">
    <reaction evidence="1 9">
        <text>alpha-D-glucosamine 6-phosphate + H2O = beta-D-fructose 6-phosphate + NH4(+)</text>
        <dbReference type="Rhea" id="RHEA:12172"/>
        <dbReference type="ChEBI" id="CHEBI:15377"/>
        <dbReference type="ChEBI" id="CHEBI:28938"/>
        <dbReference type="ChEBI" id="CHEBI:57634"/>
        <dbReference type="ChEBI" id="CHEBI:75989"/>
        <dbReference type="EC" id="3.5.99.6"/>
    </reaction>
</comment>
<evidence type="ECO:0000256" key="5">
    <source>
        <dbReference type="ARBA" id="ARBA00055188"/>
    </source>
</evidence>
<evidence type="ECO:0000256" key="3">
    <source>
        <dbReference type="ARBA" id="ARBA00022801"/>
    </source>
</evidence>
<dbReference type="PANTHER" id="PTHR11280">
    <property type="entry name" value="GLUCOSAMINE-6-PHOSPHATE ISOMERASE"/>
    <property type="match status" value="1"/>
</dbReference>
<feature type="site" description="Part of the allosteric site" evidence="9">
    <location>
        <position position="199"/>
    </location>
</feature>
<dbReference type="PANTHER" id="PTHR11280:SF5">
    <property type="entry name" value="GLUCOSAMINE-6-PHOSPHATE ISOMERASE"/>
    <property type="match status" value="1"/>
</dbReference>
<feature type="site" description="Part of the allosteric site" evidence="9">
    <location>
        <position position="189"/>
    </location>
</feature>
<dbReference type="CDD" id="cd01399">
    <property type="entry name" value="GlcN6P_deaminase"/>
    <property type="match status" value="1"/>
</dbReference>
<feature type="active site" description="For ring-opening step" evidence="9">
    <location>
        <position position="186"/>
    </location>
</feature>
<organism evidence="12 13">
    <name type="scientific">Dickeya aquatica</name>
    <dbReference type="NCBI Taxonomy" id="1401087"/>
    <lineage>
        <taxon>Bacteria</taxon>
        <taxon>Pseudomonadati</taxon>
        <taxon>Pseudomonadota</taxon>
        <taxon>Gammaproteobacteria</taxon>
        <taxon>Enterobacterales</taxon>
        <taxon>Pectobacteriaceae</taxon>
        <taxon>Dickeya</taxon>
    </lineage>
</organism>
<dbReference type="GO" id="GO:0006043">
    <property type="term" value="P:glucosamine catabolic process"/>
    <property type="evidence" value="ECO:0007669"/>
    <property type="project" value="TreeGrafter"/>
</dbReference>
<dbReference type="InterPro" id="IPR006148">
    <property type="entry name" value="Glc/Gal-6P_isomerase"/>
</dbReference>
<dbReference type="NCBIfam" id="TIGR00502">
    <property type="entry name" value="nagB"/>
    <property type="match status" value="1"/>
</dbReference>
<comment type="similarity">
    <text evidence="7 9">Belongs to the glucosamine/galactosamine-6-phosphate isomerase family. NagB subfamily.</text>
</comment>
<feature type="site" description="Part of the allosteric site" evidence="9">
    <location>
        <position position="198"/>
    </location>
</feature>
<dbReference type="GO" id="GO:0004342">
    <property type="term" value="F:glucosamine-6-phosphate deaminase activity"/>
    <property type="evidence" value="ECO:0007669"/>
    <property type="project" value="UniProtKB-UniRule"/>
</dbReference>
<dbReference type="KEGG" id="daq:DAQ1742_03017"/>
<dbReference type="AlphaFoldDB" id="A0A375ACY8"/>
<dbReference type="GO" id="GO:0019262">
    <property type="term" value="P:N-acetylneuraminate catabolic process"/>
    <property type="evidence" value="ECO:0007669"/>
    <property type="project" value="UniProtKB-UniRule"/>
</dbReference>
<feature type="active site" description="Proton acceptor; for enolization step" evidence="9">
    <location>
        <position position="110"/>
    </location>
</feature>
<keyword evidence="4 9" id="KW-0119">Carbohydrate metabolism</keyword>
<dbReference type="HAMAP" id="MF_01241">
    <property type="entry name" value="GlcN6P_deamin"/>
    <property type="match status" value="1"/>
</dbReference>
<evidence type="ECO:0000313" key="13">
    <source>
        <dbReference type="Proteomes" id="UP000294820"/>
    </source>
</evidence>
<reference evidence="12 13" key="1">
    <citation type="submission" date="2016-09" db="EMBL/GenBank/DDBJ databases">
        <authorList>
            <person name="Reverchon S."/>
            <person name="Nasser W."/>
            <person name="Leonard S."/>
            <person name="Brochier C."/>
            <person name="Duprey A."/>
        </authorList>
    </citation>
    <scope>NUCLEOTIDE SEQUENCE [LARGE SCALE GENOMIC DNA]</scope>
    <source>
        <strain evidence="12 13">174/2</strain>
    </source>
</reference>
<evidence type="ECO:0000256" key="9">
    <source>
        <dbReference type="HAMAP-Rule" id="MF_01241"/>
    </source>
</evidence>
<sequence length="304" mass="33756">MKHFSPVVSSKNVAAKTETPLSPPYMAARSSPHDQESFMRLIPLTTPAQVGKWAARHIADRINAFQPTAEKPFLLGLPTGSSPLEAYKSLIALYQAGVVSFRHVVTFNMDEYVGLAADHPESYRTFMYQNFFNHVDIPDESINLLDGNAQDIEAECQRYEEKIKSYGKIHLFMGGVGNDGHIAFNEPASSLVSRTRIKTLTEETRIANSRFFGGDVSQVPKYALTVGVGTLLDAEEVMILVSGRHKALALQAAVEGNVNHLWTISCLQLHARALMVCDEPSTMELKVKTVKYFRELEADNLNNL</sequence>
<evidence type="ECO:0000256" key="4">
    <source>
        <dbReference type="ARBA" id="ARBA00023277"/>
    </source>
</evidence>
<dbReference type="Proteomes" id="UP000294820">
    <property type="component" value="Chromosome 1"/>
</dbReference>
<evidence type="ECO:0000256" key="8">
    <source>
        <dbReference type="ARBA" id="ARBA00061825"/>
    </source>
</evidence>
<gene>
    <name evidence="9 12" type="primary">nagB</name>
    <name evidence="12" type="ORF">DAQ1742_03017</name>
</gene>
<evidence type="ECO:0000259" key="11">
    <source>
        <dbReference type="Pfam" id="PF01182"/>
    </source>
</evidence>
<dbReference type="SUPFAM" id="SSF100950">
    <property type="entry name" value="NagB/RpiA/CoA transferase-like"/>
    <property type="match status" value="1"/>
</dbReference>
<evidence type="ECO:0000256" key="6">
    <source>
        <dbReference type="ARBA" id="ARBA00060525"/>
    </source>
</evidence>
<evidence type="ECO:0000256" key="10">
    <source>
        <dbReference type="SAM" id="Coils"/>
    </source>
</evidence>
<keyword evidence="10" id="KW-0175">Coiled coil</keyword>
<comment type="subunit">
    <text evidence="8">Homohexamer; trimer of disulfide-linked dimers.</text>
</comment>
<dbReference type="Gene3D" id="3.40.50.1360">
    <property type="match status" value="1"/>
</dbReference>
<dbReference type="GO" id="GO:0005829">
    <property type="term" value="C:cytosol"/>
    <property type="evidence" value="ECO:0007669"/>
    <property type="project" value="UniProtKB-ARBA"/>
</dbReference>
<feature type="coiled-coil region" evidence="10">
    <location>
        <begin position="142"/>
        <end position="169"/>
    </location>
</feature>
<keyword evidence="2 9" id="KW-0021">Allosteric enzyme</keyword>
<dbReference type="NCBIfam" id="NF001685">
    <property type="entry name" value="PRK00443.1-5"/>
    <property type="match status" value="1"/>
</dbReference>
<comment type="pathway">
    <text evidence="6 9">Amino-sugar metabolism; N-acetylneuraminate degradation; D-fructose 6-phosphate from N-acetylneuraminate: step 5/5.</text>
</comment>
<comment type="activity regulation">
    <text evidence="9">Allosterically activated by N-acetylglucosamine 6-phosphate (GlcNAc6P).</text>
</comment>
<proteinExistence type="inferred from homology"/>
<evidence type="ECO:0000256" key="2">
    <source>
        <dbReference type="ARBA" id="ARBA00022533"/>
    </source>
</evidence>
<accession>A0A375ACY8</accession>
<name>A0A375ACY8_9GAMM</name>
<comment type="function">
    <text evidence="5 9">Catalyzes the reversible isomerization-deamination of glucosamine 6-phosphate (GlcN6P) to form fructose 6-phosphate (Fru6P) and ammonium ion.</text>
</comment>
<protein>
    <recommendedName>
        <fullName evidence="9">Glucosamine-6-phosphate deaminase</fullName>
        <ecNumber evidence="9">3.5.99.6</ecNumber>
    </recommendedName>
    <alternativeName>
        <fullName evidence="9">GlcN6P deaminase</fullName>
        <shortName evidence="9">GNPDA</shortName>
    </alternativeName>
    <alternativeName>
        <fullName evidence="9">Glucosamine-6-phosphate isomerase</fullName>
    </alternativeName>
</protein>
<feature type="active site" description="Proton acceptor; for ring-opening step" evidence="9">
    <location>
        <position position="181"/>
    </location>
</feature>
<dbReference type="EMBL" id="LT615367">
    <property type="protein sequence ID" value="SLM63857.1"/>
    <property type="molecule type" value="Genomic_DNA"/>
</dbReference>
<evidence type="ECO:0000313" key="12">
    <source>
        <dbReference type="EMBL" id="SLM63857.1"/>
    </source>
</evidence>
<keyword evidence="3 9" id="KW-0378">Hydrolase</keyword>
<dbReference type="InterPro" id="IPR018321">
    <property type="entry name" value="Glucosamine6P_isomerase_CS"/>
</dbReference>
<dbReference type="GO" id="GO:0042802">
    <property type="term" value="F:identical protein binding"/>
    <property type="evidence" value="ECO:0007669"/>
    <property type="project" value="TreeGrafter"/>
</dbReference>